<sequence length="2399" mass="267206">MEAKWYVKQWDGQAPSDLRDPLLGATWLRLISDLDTENLKQAQLEEMLKSCRFDFREMIDPASSRCSVSDLLEYFSPAQLGALGEPQKKWLSSSWASPPRVSETHTSDVKPTRRLNDDDKAAILEWFVLRHVNDQLDHSHLEWFEGKNAYEAIAAQRILRRNLRLSSALRDWMMILAENAILDQACCDELAVQDPAVAPRLFGRLSNAAEHKVRTGWKQDISPLVAAIGDRPEVLDRLVHHCVLAIDLETDGENIWEVGCSGSGPTQRLHDAAVGTDFDAALADLTQRLQHATLVVGHNILAWDWPILAARLPPDSAPLIWDTMLVKFLLDPSAPSHALGGAHHAEDDAEATLALFVQQMRMLPAELTAKILAGQFNDTAELFCAICPPLVSAAPLARSRPEYLIATEQDPVQLVLLPDHELTAVDWVPGVSVVSANPDERLARERWQIDVELLDRDLKEAFAQSPIAQVLLAICQRAEAEKIALRRSMLPLWLIEGLEGLSEAIDGASFVPAIVGRICVAPIPRASSWWSEVDGSSIHAMLPEGRFVIVDRQTVKPGQTDMEGGSRYAPLIKITEPGAGLWLKRDSAAQRLDVSGSWRSFRTIRVPTATQVVKPPASGLTKRPFLAVRQYPGLFPGSADQASYWTGVIEAFCAIRRDDAIPILLVASSTSSALMQILSAACAEIGLGEMCPPHRSRREHLRRAAGRNFAIVDTIDQWRDWQRLAATLDVKLLPVVEALPLEEWFALADAETSDNVENSEETRAAPGAEKIAVPEASILETAPALVGRFLEFWLKETGLNESLHAPILLDARAEVSNFELLAFVDKHPLPDGSLPKEDRKRLQLAFETLQVQREDAPTDFATMEQFLVTNWQPPGKSGGNAVSGFKPTQKQAMEAIRTRGSDVMVALPTGEGKSVLFQVPSLCRGLRNRRLTLVISPLKALMQDQVARLHEQGFAESVDYVNSDRPRFELAEVLQGVLDHRIVLLYVAPERLRNAAFLDVLRRRMEADEGLEYVVFDEAHCVNQWGYEFRPDYFHAFTLLMRSLRGTDFNEVTPFLLLSATLTASDRRSIRNLLAGGAPEHLRLPLAVCPDADASSNPLRAHIDVDPLLVRGNILDSQDFETALAERLPHIQQAIQQARENRRATGQRSAVIIFVTRRAHADDLAKRLTETAGCEVESYHAGLDSATRDDIYTRFRDGDLDILVATKAFGMGMDIPDIHWVVHLSPPAYLEDYLQEVGRIGRGVVEKRRAGLDQLEAKLLASSADFENMRGLRAVNELRSPQIDEIEGKINEAAEIIEGHKIAFVPSHGFEPYKSAAQMRANATKLRMALYWLEKAGHLTQLGMIPDLLSVRLFPSRLAAIAAEASPTGRVAKAIHAIAVGEDSDGSLNNSDQRHPQRSGLLGGILNWLSELVGVRTDQPDPTPTRRRLGTASDTALINISQIRRRCRISSRDETMACLVDLQQRQGLQLRWTLEFAKRPLLSEPKERNAVLVETVGSAVRSLIQHLKSRDRAEFTPLEYLDQSAFDFWNQDENPSSPKEQAERQALRRRYERAFVYGFRTLARACGIRIKQIVRAPDEGVLWQAQMSSAHQRNAAGRCNELLALIPSLLTLFSRAFEGGLKEVEVHDLIRGLETAHPRKKFRINDLETLLRLSSSLNLVSVQPELVPLSYILSLSNESPGLDRHPELVEELNDVNELAETRTFAMEVFANLPKPAREPFLGGYFAQASGADLKAFLEGQLGEIEDQGDEAIGFIASKRDQLRATKAVEFFGRYQNSEEPAQWQAMSHRFDQHLLVNAGPGAGKTSVLVGRIAHLIREQHIKPAEIVVLAFNRAVVFEIRKRIRDLFRTLGYSAYASQVRIHTFHGLARLSLAGIDGSAGQDMENLLGNFAARLTSDPAFREQVAGGCRCILVDEFQDVTDDVYGIISNLHRGSGERAGVMVIGDDDQDILRWQRKAGPLRRGGFAETYFDRFKAEFGDEHLRCLELCVNFRSGAEIVEMSQKMISGFFARSSRSRRLKSTLLRQSSTAGASRCERIVARDWSRDQVIDEIVKTCLRLHRENPGSLAVLCRTNDEVAEIHRHLTSHFGSISVQSSENMRISDLRHVALWCDFLEVEVAKGDRALNDSLAQELLATFTASIAIPETTSSGGTWVDLTNLWELCREESVFPHLSTLLRFIRNLQRDELLRLMGSRKDGQEIVVSTIHKVKGLEYDNVVVVPSRTSFGDAANSKEALEDDAAEEARLLYVALTRAKSRLVYFMGQREFAWGRADPCRHPGETGGEKVLTGAHDQIDLGWAVRRSNFNPNPNDCQSYIETCVNIGDRITLGSNGWTLFHTDRTGQRRQIGCVAKKFGVGTGGSDLKVSAVVRYPVDDRNREAAGEIAVRRGWGYAVLVNGRLR</sequence>
<dbReference type="GO" id="GO:0006281">
    <property type="term" value="P:DNA repair"/>
    <property type="evidence" value="ECO:0007669"/>
    <property type="project" value="TreeGrafter"/>
</dbReference>
<evidence type="ECO:0000256" key="7">
    <source>
        <dbReference type="ARBA" id="ARBA00023235"/>
    </source>
</evidence>
<evidence type="ECO:0000313" key="14">
    <source>
        <dbReference type="Proteomes" id="UP000199054"/>
    </source>
</evidence>
<comment type="similarity">
    <text evidence="1">Belongs to the helicase family. RecQ subfamily.</text>
</comment>
<comment type="catalytic activity">
    <reaction evidence="8">
        <text>Couples ATP hydrolysis with the unwinding of duplex DNA by translocating in the 3'-5' direction.</text>
        <dbReference type="EC" id="5.6.2.4"/>
    </reaction>
</comment>
<dbReference type="SUPFAM" id="SSF52540">
    <property type="entry name" value="P-loop containing nucleoside triphosphate hydrolases"/>
    <property type="match status" value="2"/>
</dbReference>
<dbReference type="GO" id="GO:0005694">
    <property type="term" value="C:chromosome"/>
    <property type="evidence" value="ECO:0007669"/>
    <property type="project" value="TreeGrafter"/>
</dbReference>
<dbReference type="GO" id="GO:0043138">
    <property type="term" value="F:3'-5' DNA helicase activity"/>
    <property type="evidence" value="ECO:0007669"/>
    <property type="project" value="UniProtKB-EC"/>
</dbReference>
<evidence type="ECO:0000313" key="13">
    <source>
        <dbReference type="EMBL" id="SEN76648.1"/>
    </source>
</evidence>
<gene>
    <name evidence="13" type="ORF">SAMN04489859_10163</name>
</gene>
<dbReference type="SUPFAM" id="SSF53098">
    <property type="entry name" value="Ribonuclease H-like"/>
    <property type="match status" value="1"/>
</dbReference>
<dbReference type="GO" id="GO:0009378">
    <property type="term" value="F:four-way junction helicase activity"/>
    <property type="evidence" value="ECO:0007669"/>
    <property type="project" value="TreeGrafter"/>
</dbReference>
<dbReference type="PANTHER" id="PTHR13710:SF105">
    <property type="entry name" value="ATP-DEPENDENT DNA HELICASE Q1"/>
    <property type="match status" value="1"/>
</dbReference>
<evidence type="ECO:0000256" key="2">
    <source>
        <dbReference type="ARBA" id="ARBA00022741"/>
    </source>
</evidence>
<evidence type="ECO:0000256" key="5">
    <source>
        <dbReference type="ARBA" id="ARBA00022840"/>
    </source>
</evidence>
<evidence type="ECO:0000259" key="12">
    <source>
        <dbReference type="PROSITE" id="PS51194"/>
    </source>
</evidence>
<organism evidence="13 14">
    <name type="scientific">Paracoccus alcaliphilus</name>
    <dbReference type="NCBI Taxonomy" id="34002"/>
    <lineage>
        <taxon>Bacteria</taxon>
        <taxon>Pseudomonadati</taxon>
        <taxon>Pseudomonadota</taxon>
        <taxon>Alphaproteobacteria</taxon>
        <taxon>Rhodobacterales</taxon>
        <taxon>Paracoccaceae</taxon>
        <taxon>Paracoccus</taxon>
    </lineage>
</organism>
<keyword evidence="3" id="KW-0378">Hydrolase</keyword>
<dbReference type="EC" id="5.6.2.4" evidence="9"/>
<dbReference type="InterPro" id="IPR012337">
    <property type="entry name" value="RNaseH-like_sf"/>
</dbReference>
<keyword evidence="4 13" id="KW-0347">Helicase</keyword>
<dbReference type="PROSITE" id="PS51192">
    <property type="entry name" value="HELICASE_ATP_BIND_1"/>
    <property type="match status" value="1"/>
</dbReference>
<dbReference type="Gene3D" id="3.30.420.10">
    <property type="entry name" value="Ribonuclease H-like superfamily/Ribonuclease H"/>
    <property type="match status" value="1"/>
</dbReference>
<proteinExistence type="inferred from homology"/>
<evidence type="ECO:0000256" key="10">
    <source>
        <dbReference type="SAM" id="MobiDB-lite"/>
    </source>
</evidence>
<feature type="compositionally biased region" description="Basic and acidic residues" evidence="10">
    <location>
        <begin position="102"/>
        <end position="113"/>
    </location>
</feature>
<dbReference type="InterPro" id="IPR014017">
    <property type="entry name" value="DNA_helicase_UvrD-like_C"/>
</dbReference>
<evidence type="ECO:0000259" key="11">
    <source>
        <dbReference type="PROSITE" id="PS51192"/>
    </source>
</evidence>
<dbReference type="Gene3D" id="3.40.50.300">
    <property type="entry name" value="P-loop containing nucleotide triphosphate hydrolases"/>
    <property type="match status" value="5"/>
</dbReference>
<evidence type="ECO:0000256" key="4">
    <source>
        <dbReference type="ARBA" id="ARBA00022806"/>
    </source>
</evidence>
<keyword evidence="7" id="KW-0413">Isomerase</keyword>
<dbReference type="Pfam" id="PF00580">
    <property type="entry name" value="UvrD-helicase"/>
    <property type="match status" value="2"/>
</dbReference>
<name>A0A1H8J968_9RHOB</name>
<keyword evidence="2" id="KW-0547">Nucleotide-binding</keyword>
<dbReference type="SMART" id="SM00490">
    <property type="entry name" value="HELICc"/>
    <property type="match status" value="1"/>
</dbReference>
<dbReference type="Pfam" id="PF00271">
    <property type="entry name" value="Helicase_C"/>
    <property type="match status" value="1"/>
</dbReference>
<dbReference type="InterPro" id="IPR027417">
    <property type="entry name" value="P-loop_NTPase"/>
</dbReference>
<evidence type="ECO:0000256" key="3">
    <source>
        <dbReference type="ARBA" id="ARBA00022801"/>
    </source>
</evidence>
<dbReference type="GO" id="GO:0003677">
    <property type="term" value="F:DNA binding"/>
    <property type="evidence" value="ECO:0007669"/>
    <property type="project" value="UniProtKB-KW"/>
</dbReference>
<dbReference type="GO" id="GO:0005524">
    <property type="term" value="F:ATP binding"/>
    <property type="evidence" value="ECO:0007669"/>
    <property type="project" value="UniProtKB-KW"/>
</dbReference>
<dbReference type="PROSITE" id="PS51194">
    <property type="entry name" value="HELICASE_CTER"/>
    <property type="match status" value="1"/>
</dbReference>
<reference evidence="13 14" key="1">
    <citation type="submission" date="2016-10" db="EMBL/GenBank/DDBJ databases">
        <authorList>
            <person name="de Groot N.N."/>
        </authorList>
    </citation>
    <scope>NUCLEOTIDE SEQUENCE [LARGE SCALE GENOMIC DNA]</scope>
    <source>
        <strain evidence="13 14">DSM 8512</strain>
    </source>
</reference>
<dbReference type="InterPro" id="IPR001650">
    <property type="entry name" value="Helicase_C-like"/>
</dbReference>
<feature type="region of interest" description="Disordered" evidence="10">
    <location>
        <begin position="92"/>
        <end position="113"/>
    </location>
</feature>
<dbReference type="CDD" id="cd17932">
    <property type="entry name" value="DEXQc_UvrD"/>
    <property type="match status" value="1"/>
</dbReference>
<dbReference type="Pfam" id="PF13361">
    <property type="entry name" value="UvrD_C"/>
    <property type="match status" value="1"/>
</dbReference>
<dbReference type="GO" id="GO:0005737">
    <property type="term" value="C:cytoplasm"/>
    <property type="evidence" value="ECO:0007669"/>
    <property type="project" value="TreeGrafter"/>
</dbReference>
<keyword evidence="5" id="KW-0067">ATP-binding</keyword>
<dbReference type="GO" id="GO:0006310">
    <property type="term" value="P:DNA recombination"/>
    <property type="evidence" value="ECO:0007669"/>
    <property type="project" value="TreeGrafter"/>
</dbReference>
<protein>
    <recommendedName>
        <fullName evidence="9">DNA 3'-5' helicase</fullName>
        <ecNumber evidence="9">5.6.2.4</ecNumber>
    </recommendedName>
</protein>
<keyword evidence="14" id="KW-1185">Reference proteome</keyword>
<dbReference type="EMBL" id="FODE01000016">
    <property type="protein sequence ID" value="SEN76648.1"/>
    <property type="molecule type" value="Genomic_DNA"/>
</dbReference>
<feature type="domain" description="Helicase C-terminal" evidence="12">
    <location>
        <begin position="1130"/>
        <end position="1294"/>
    </location>
</feature>
<dbReference type="InterPro" id="IPR014016">
    <property type="entry name" value="UvrD-like_ATP-bd"/>
</dbReference>
<evidence type="ECO:0000256" key="8">
    <source>
        <dbReference type="ARBA" id="ARBA00034617"/>
    </source>
</evidence>
<accession>A0A1H8J968</accession>
<dbReference type="InterPro" id="IPR014001">
    <property type="entry name" value="Helicase_ATP-bd"/>
</dbReference>
<dbReference type="CDD" id="cd17920">
    <property type="entry name" value="DEXHc_RecQ"/>
    <property type="match status" value="1"/>
</dbReference>
<dbReference type="STRING" id="34002.SAMN04489859_10163"/>
<keyword evidence="6" id="KW-0238">DNA-binding</keyword>
<dbReference type="Proteomes" id="UP000199054">
    <property type="component" value="Unassembled WGS sequence"/>
</dbReference>
<dbReference type="Pfam" id="PF00270">
    <property type="entry name" value="DEAD"/>
    <property type="match status" value="1"/>
</dbReference>
<evidence type="ECO:0000256" key="6">
    <source>
        <dbReference type="ARBA" id="ARBA00023125"/>
    </source>
</evidence>
<evidence type="ECO:0000256" key="9">
    <source>
        <dbReference type="ARBA" id="ARBA00034808"/>
    </source>
</evidence>
<evidence type="ECO:0000256" key="1">
    <source>
        <dbReference type="ARBA" id="ARBA00005446"/>
    </source>
</evidence>
<dbReference type="InterPro" id="IPR036397">
    <property type="entry name" value="RNaseH_sf"/>
</dbReference>
<dbReference type="PANTHER" id="PTHR13710">
    <property type="entry name" value="DNA HELICASE RECQ FAMILY MEMBER"/>
    <property type="match status" value="1"/>
</dbReference>
<dbReference type="SMART" id="SM00487">
    <property type="entry name" value="DEXDc"/>
    <property type="match status" value="1"/>
</dbReference>
<dbReference type="InterPro" id="IPR011545">
    <property type="entry name" value="DEAD/DEAH_box_helicase_dom"/>
</dbReference>
<feature type="domain" description="Helicase ATP-binding" evidence="11">
    <location>
        <begin position="894"/>
        <end position="1080"/>
    </location>
</feature>
<dbReference type="GO" id="GO:0016787">
    <property type="term" value="F:hydrolase activity"/>
    <property type="evidence" value="ECO:0007669"/>
    <property type="project" value="UniProtKB-KW"/>
</dbReference>